<reference evidence="1" key="1">
    <citation type="submission" date="2021-05" db="EMBL/GenBank/DDBJ databases">
        <authorList>
            <person name="Pan Q."/>
            <person name="Jouanno E."/>
            <person name="Zahm M."/>
            <person name="Klopp C."/>
            <person name="Cabau C."/>
            <person name="Louis A."/>
            <person name="Berthelot C."/>
            <person name="Parey E."/>
            <person name="Roest Crollius H."/>
            <person name="Montfort J."/>
            <person name="Robinson-Rechavi M."/>
            <person name="Bouchez O."/>
            <person name="Lampietro C."/>
            <person name="Lopez Roques C."/>
            <person name="Donnadieu C."/>
            <person name="Postlethwait J."/>
            <person name="Bobe J."/>
            <person name="Dillon D."/>
            <person name="Chandos A."/>
            <person name="von Hippel F."/>
            <person name="Guiguen Y."/>
        </authorList>
    </citation>
    <scope>NUCLEOTIDE SEQUENCE</scope>
    <source>
        <strain evidence="1">YG-Jan2019</strain>
    </source>
</reference>
<dbReference type="Proteomes" id="UP001157502">
    <property type="component" value="Chromosome 10"/>
</dbReference>
<sequence>MPRSKDPEIFTFERIPVQGPERYTPVRPRKRNTRVQYPANVRKYLPPAEKSPAKRWLVALCLVLFLQIYTEEASIETTGSSESISGEVPEKASFAQYQVLPFQSAEEQARQLRDLVPDQHPHMSCQHHLVHDQRDNTWRKQANRTCPDWEAERSRMHQQSSSNGYVVALLYPAVYHRLGCED</sequence>
<name>A0ACC2GPY1_DALPE</name>
<proteinExistence type="predicted"/>
<gene>
    <name evidence="1" type="ORF">DPEC_G00119800</name>
</gene>
<keyword evidence="2" id="KW-1185">Reference proteome</keyword>
<protein>
    <submittedName>
        <fullName evidence="1">Uncharacterized protein</fullName>
    </submittedName>
</protein>
<organism evidence="1 2">
    <name type="scientific">Dallia pectoralis</name>
    <name type="common">Alaska blackfish</name>
    <dbReference type="NCBI Taxonomy" id="75939"/>
    <lineage>
        <taxon>Eukaryota</taxon>
        <taxon>Metazoa</taxon>
        <taxon>Chordata</taxon>
        <taxon>Craniata</taxon>
        <taxon>Vertebrata</taxon>
        <taxon>Euteleostomi</taxon>
        <taxon>Actinopterygii</taxon>
        <taxon>Neopterygii</taxon>
        <taxon>Teleostei</taxon>
        <taxon>Protacanthopterygii</taxon>
        <taxon>Esociformes</taxon>
        <taxon>Umbridae</taxon>
        <taxon>Dallia</taxon>
    </lineage>
</organism>
<accession>A0ACC2GPY1</accession>
<comment type="caution">
    <text evidence="1">The sequence shown here is derived from an EMBL/GenBank/DDBJ whole genome shotgun (WGS) entry which is preliminary data.</text>
</comment>
<evidence type="ECO:0000313" key="2">
    <source>
        <dbReference type="Proteomes" id="UP001157502"/>
    </source>
</evidence>
<dbReference type="EMBL" id="CM055737">
    <property type="protein sequence ID" value="KAJ8005617.1"/>
    <property type="molecule type" value="Genomic_DNA"/>
</dbReference>
<evidence type="ECO:0000313" key="1">
    <source>
        <dbReference type="EMBL" id="KAJ8005617.1"/>
    </source>
</evidence>